<organism evidence="1 3">
    <name type="scientific">Didymodactylos carnosus</name>
    <dbReference type="NCBI Taxonomy" id="1234261"/>
    <lineage>
        <taxon>Eukaryota</taxon>
        <taxon>Metazoa</taxon>
        <taxon>Spiralia</taxon>
        <taxon>Gnathifera</taxon>
        <taxon>Rotifera</taxon>
        <taxon>Eurotatoria</taxon>
        <taxon>Bdelloidea</taxon>
        <taxon>Philodinida</taxon>
        <taxon>Philodinidae</taxon>
        <taxon>Didymodactylos</taxon>
    </lineage>
</organism>
<sequence length="52" mass="6037">FRFNQCLLQKLKELGFQKQYNDSDDNDLESVKALFQRTAALSFVPLDEIDAL</sequence>
<evidence type="ECO:0000313" key="1">
    <source>
        <dbReference type="EMBL" id="CAF1468972.1"/>
    </source>
</evidence>
<reference evidence="1" key="1">
    <citation type="submission" date="2021-02" db="EMBL/GenBank/DDBJ databases">
        <authorList>
            <person name="Nowell W R."/>
        </authorList>
    </citation>
    <scope>NUCLEOTIDE SEQUENCE</scope>
</reference>
<dbReference type="Proteomes" id="UP000677228">
    <property type="component" value="Unassembled WGS sequence"/>
</dbReference>
<proteinExistence type="predicted"/>
<dbReference type="Proteomes" id="UP000682733">
    <property type="component" value="Unassembled WGS sequence"/>
</dbReference>
<accession>A0A8S2FHL5</accession>
<gene>
    <name evidence="1" type="ORF">OVA965_LOCUS35574</name>
    <name evidence="2" type="ORF">TMI583_LOCUS36545</name>
</gene>
<evidence type="ECO:0000313" key="3">
    <source>
        <dbReference type="Proteomes" id="UP000677228"/>
    </source>
</evidence>
<feature type="non-terminal residue" evidence="1">
    <location>
        <position position="1"/>
    </location>
</feature>
<dbReference type="EMBL" id="CAJOBA010053050">
    <property type="protein sequence ID" value="CAF4261136.1"/>
    <property type="molecule type" value="Genomic_DNA"/>
</dbReference>
<comment type="caution">
    <text evidence="1">The sequence shown here is derived from an EMBL/GenBank/DDBJ whole genome shotgun (WGS) entry which is preliminary data.</text>
</comment>
<name>A0A8S2FHL5_9BILA</name>
<protein>
    <submittedName>
        <fullName evidence="1">Uncharacterized protein</fullName>
    </submittedName>
</protein>
<evidence type="ECO:0000313" key="2">
    <source>
        <dbReference type="EMBL" id="CAF4261136.1"/>
    </source>
</evidence>
<dbReference type="AlphaFoldDB" id="A0A8S2FHL5"/>
<dbReference type="EMBL" id="CAJNOK010031169">
    <property type="protein sequence ID" value="CAF1468972.1"/>
    <property type="molecule type" value="Genomic_DNA"/>
</dbReference>